<evidence type="ECO:0000256" key="3">
    <source>
        <dbReference type="ARBA" id="ARBA00022723"/>
    </source>
</evidence>
<dbReference type="PROSITE" id="PS51462">
    <property type="entry name" value="NUDIX"/>
    <property type="match status" value="1"/>
</dbReference>
<evidence type="ECO:0000313" key="9">
    <source>
        <dbReference type="EMBL" id="KAL2282997.1"/>
    </source>
</evidence>
<dbReference type="Proteomes" id="UP001600888">
    <property type="component" value="Unassembled WGS sequence"/>
</dbReference>
<feature type="region of interest" description="Disordered" evidence="7">
    <location>
        <begin position="219"/>
        <end position="238"/>
    </location>
</feature>
<name>A0ABR4EKP5_9PEZI</name>
<feature type="compositionally biased region" description="Pro residues" evidence="7">
    <location>
        <begin position="56"/>
        <end position="71"/>
    </location>
</feature>
<comment type="cofactor">
    <cofactor evidence="1">
        <name>Mn(2+)</name>
        <dbReference type="ChEBI" id="CHEBI:29035"/>
    </cofactor>
</comment>
<reference evidence="9 10" key="1">
    <citation type="submission" date="2024-03" db="EMBL/GenBank/DDBJ databases">
        <title>A high-quality draft genome sequence of Diaporthe vaccinii, a causative agent of upright dieback and viscid rot disease in cranberry plants.</title>
        <authorList>
            <person name="Sarrasin M."/>
            <person name="Lang B.F."/>
            <person name="Burger G."/>
        </authorList>
    </citation>
    <scope>NUCLEOTIDE SEQUENCE [LARGE SCALE GENOMIC DNA]</scope>
    <source>
        <strain evidence="9 10">IS7</strain>
    </source>
</reference>
<feature type="region of interest" description="Disordered" evidence="7">
    <location>
        <begin position="1"/>
        <end position="77"/>
    </location>
</feature>
<comment type="caution">
    <text evidence="9">The sequence shown here is derived from an EMBL/GenBank/DDBJ whole genome shotgun (WGS) entry which is preliminary data.</text>
</comment>
<protein>
    <recommendedName>
        <fullName evidence="8">Nudix hydrolase domain-containing protein</fullName>
    </recommendedName>
</protein>
<comment type="cofactor">
    <cofactor evidence="2">
        <name>Mg(2+)</name>
        <dbReference type="ChEBI" id="CHEBI:18420"/>
    </cofactor>
</comment>
<dbReference type="EMBL" id="JBAWTH010000046">
    <property type="protein sequence ID" value="KAL2282997.1"/>
    <property type="molecule type" value="Genomic_DNA"/>
</dbReference>
<evidence type="ECO:0000313" key="10">
    <source>
        <dbReference type="Proteomes" id="UP001600888"/>
    </source>
</evidence>
<dbReference type="InterPro" id="IPR045121">
    <property type="entry name" value="CoAse"/>
</dbReference>
<keyword evidence="4" id="KW-0378">Hydrolase</keyword>
<accession>A0ABR4EKP5</accession>
<dbReference type="InterPro" id="IPR000086">
    <property type="entry name" value="NUDIX_hydrolase_dom"/>
</dbReference>
<feature type="compositionally biased region" description="Basic and acidic residues" evidence="7">
    <location>
        <begin position="13"/>
        <end position="23"/>
    </location>
</feature>
<gene>
    <name evidence="9" type="ORF">FJTKL_10321</name>
</gene>
<evidence type="ECO:0000256" key="1">
    <source>
        <dbReference type="ARBA" id="ARBA00001936"/>
    </source>
</evidence>
<keyword evidence="3" id="KW-0479">Metal-binding</keyword>
<evidence type="ECO:0000256" key="6">
    <source>
        <dbReference type="ARBA" id="ARBA00023211"/>
    </source>
</evidence>
<dbReference type="SUPFAM" id="SSF55811">
    <property type="entry name" value="Nudix"/>
    <property type="match status" value="1"/>
</dbReference>
<proteinExistence type="predicted"/>
<dbReference type="PANTHER" id="PTHR12992:SF24">
    <property type="entry name" value="PEROXISOMAL COENZYME A DIPHOSPHATASE NUDT7"/>
    <property type="match status" value="1"/>
</dbReference>
<dbReference type="Gene3D" id="3.90.79.10">
    <property type="entry name" value="Nucleoside Triphosphate Pyrophosphohydrolase"/>
    <property type="match status" value="1"/>
</dbReference>
<dbReference type="CDD" id="cd03426">
    <property type="entry name" value="NUDIX_CoAse_Nudt7"/>
    <property type="match status" value="1"/>
</dbReference>
<evidence type="ECO:0000256" key="7">
    <source>
        <dbReference type="SAM" id="MobiDB-lite"/>
    </source>
</evidence>
<dbReference type="Pfam" id="PF00293">
    <property type="entry name" value="NUDIX"/>
    <property type="match status" value="1"/>
</dbReference>
<dbReference type="InterPro" id="IPR015797">
    <property type="entry name" value="NUDIX_hydrolase-like_dom_sf"/>
</dbReference>
<keyword evidence="10" id="KW-1185">Reference proteome</keyword>
<dbReference type="PANTHER" id="PTHR12992">
    <property type="entry name" value="NUDIX HYDROLASE"/>
    <property type="match status" value="1"/>
</dbReference>
<evidence type="ECO:0000256" key="4">
    <source>
        <dbReference type="ARBA" id="ARBA00022801"/>
    </source>
</evidence>
<organism evidence="9 10">
    <name type="scientific">Diaporthe vaccinii</name>
    <dbReference type="NCBI Taxonomy" id="105482"/>
    <lineage>
        <taxon>Eukaryota</taxon>
        <taxon>Fungi</taxon>
        <taxon>Dikarya</taxon>
        <taxon>Ascomycota</taxon>
        <taxon>Pezizomycotina</taxon>
        <taxon>Sordariomycetes</taxon>
        <taxon>Sordariomycetidae</taxon>
        <taxon>Diaporthales</taxon>
        <taxon>Diaporthaceae</taxon>
        <taxon>Diaporthe</taxon>
        <taxon>Diaporthe eres species complex</taxon>
    </lineage>
</organism>
<keyword evidence="5" id="KW-0460">Magnesium</keyword>
<sequence length="409" mass="45458">MNGTTEQLPNGHHAPEQEHHDDTAAPTEAEVQTIVQSIKDAPTAAPVAPTSSRSPEPQPPQEQSIPQPPQPGEFDVGEYWDLSSMAPLNQVSRAAIARLRAYKPPPFPLWDKLPLSRRAAVLILLYADRQGDLRVVLTMRAASLRSFSGHAAFPGGKADTLEETPYQIARREAWEEIGLPIDDSKIPKPFRIEHLCCLPHSLAKTELAVRPCVALLHSGDDDESDHPAGPPSPTVDESLMPRLDAKEVAAVFSGPLHNFLLASDEVVPGEGEETRRKLLPKGKWYEGRWAEFHEAPWRVHYFYVPVNHQRVTKPRVREGGLAAIAEQLEEEEEEDAGRYMVWGMTGRMLVDAARVAYAREPEFEHNKHFGDEAIIERLAGAGRLQEKKRPAAVELAQQEAKKAKEGSKM</sequence>
<evidence type="ECO:0000259" key="8">
    <source>
        <dbReference type="PROSITE" id="PS51462"/>
    </source>
</evidence>
<feature type="region of interest" description="Disordered" evidence="7">
    <location>
        <begin position="389"/>
        <end position="409"/>
    </location>
</feature>
<evidence type="ECO:0000256" key="5">
    <source>
        <dbReference type="ARBA" id="ARBA00022842"/>
    </source>
</evidence>
<feature type="domain" description="Nudix hydrolase" evidence="8">
    <location>
        <begin position="116"/>
        <end position="279"/>
    </location>
</feature>
<keyword evidence="6" id="KW-0464">Manganese</keyword>
<feature type="compositionally biased region" description="Low complexity" evidence="7">
    <location>
        <begin position="41"/>
        <end position="55"/>
    </location>
</feature>
<feature type="compositionally biased region" description="Basic and acidic residues" evidence="7">
    <location>
        <begin position="399"/>
        <end position="409"/>
    </location>
</feature>
<evidence type="ECO:0000256" key="2">
    <source>
        <dbReference type="ARBA" id="ARBA00001946"/>
    </source>
</evidence>